<proteinExistence type="predicted"/>
<dbReference type="GO" id="GO:0003677">
    <property type="term" value="F:DNA binding"/>
    <property type="evidence" value="ECO:0007669"/>
    <property type="project" value="InterPro"/>
</dbReference>
<organism evidence="3 4">
    <name type="scientific">Asparagus officinalis</name>
    <name type="common">Garden asparagus</name>
    <dbReference type="NCBI Taxonomy" id="4686"/>
    <lineage>
        <taxon>Eukaryota</taxon>
        <taxon>Viridiplantae</taxon>
        <taxon>Streptophyta</taxon>
        <taxon>Embryophyta</taxon>
        <taxon>Tracheophyta</taxon>
        <taxon>Spermatophyta</taxon>
        <taxon>Magnoliopsida</taxon>
        <taxon>Liliopsida</taxon>
        <taxon>Asparagales</taxon>
        <taxon>Asparagaceae</taxon>
        <taxon>Asparagoideae</taxon>
        <taxon>Asparagus</taxon>
    </lineage>
</organism>
<keyword evidence="4" id="KW-1185">Reference proteome</keyword>
<feature type="compositionally biased region" description="Polar residues" evidence="1">
    <location>
        <begin position="74"/>
        <end position="90"/>
    </location>
</feature>
<dbReference type="SUPFAM" id="SSF46785">
    <property type="entry name" value="Winged helix' DNA-binding domain"/>
    <property type="match status" value="1"/>
</dbReference>
<dbReference type="EMBL" id="CM007381">
    <property type="protein sequence ID" value="ONK80021.1"/>
    <property type="molecule type" value="Genomic_DNA"/>
</dbReference>
<evidence type="ECO:0000313" key="4">
    <source>
        <dbReference type="Proteomes" id="UP000243459"/>
    </source>
</evidence>
<dbReference type="GO" id="GO:0030174">
    <property type="term" value="P:regulation of DNA-templated DNA replication initiation"/>
    <property type="evidence" value="ECO:0007669"/>
    <property type="project" value="InterPro"/>
</dbReference>
<evidence type="ECO:0000259" key="2">
    <source>
        <dbReference type="Pfam" id="PF08839"/>
    </source>
</evidence>
<feature type="region of interest" description="Disordered" evidence="1">
    <location>
        <begin position="67"/>
        <end position="93"/>
    </location>
</feature>
<dbReference type="Pfam" id="PF08839">
    <property type="entry name" value="CDT1"/>
    <property type="match status" value="1"/>
</dbReference>
<dbReference type="PANTHER" id="PTHR28637:SF1">
    <property type="entry name" value="DNA REPLICATION FACTOR CDT1"/>
    <property type="match status" value="1"/>
</dbReference>
<dbReference type="InterPro" id="IPR045173">
    <property type="entry name" value="Cdt1"/>
</dbReference>
<name>A0A5P1FTH9_ASPOF</name>
<dbReference type="InterPro" id="IPR036390">
    <property type="entry name" value="WH_DNA-bd_sf"/>
</dbReference>
<dbReference type="PANTHER" id="PTHR28637">
    <property type="entry name" value="DNA REPLICATION FACTOR CDT1"/>
    <property type="match status" value="1"/>
</dbReference>
<evidence type="ECO:0000256" key="1">
    <source>
        <dbReference type="SAM" id="MobiDB-lite"/>
    </source>
</evidence>
<dbReference type="GO" id="GO:0070182">
    <property type="term" value="F:DNA polymerase binding"/>
    <property type="evidence" value="ECO:0007669"/>
    <property type="project" value="TreeGrafter"/>
</dbReference>
<dbReference type="GO" id="GO:0005634">
    <property type="term" value="C:nucleus"/>
    <property type="evidence" value="ECO:0007669"/>
    <property type="project" value="TreeGrafter"/>
</dbReference>
<dbReference type="AlphaFoldDB" id="A0A5P1FTH9"/>
<feature type="domain" description="CDT1 Geminin-binding" evidence="2">
    <location>
        <begin position="106"/>
        <end position="152"/>
    </location>
</feature>
<gene>
    <name evidence="3" type="ORF">A4U43_C01F12930</name>
</gene>
<feature type="compositionally biased region" description="Polar residues" evidence="1">
    <location>
        <begin position="28"/>
        <end position="37"/>
    </location>
</feature>
<dbReference type="OrthoDB" id="1939125at2759"/>
<dbReference type="GO" id="GO:0000278">
    <property type="term" value="P:mitotic cell cycle"/>
    <property type="evidence" value="ECO:0007669"/>
    <property type="project" value="TreeGrafter"/>
</dbReference>
<dbReference type="GO" id="GO:0071163">
    <property type="term" value="P:DNA replication preinitiation complex assembly"/>
    <property type="evidence" value="ECO:0007669"/>
    <property type="project" value="InterPro"/>
</dbReference>
<dbReference type="GO" id="GO:0000076">
    <property type="term" value="P:DNA replication checkpoint signaling"/>
    <property type="evidence" value="ECO:0007669"/>
    <property type="project" value="TreeGrafter"/>
</dbReference>
<sequence length="173" mass="19424">MESRPKSKSKRTNDGKPSIPLASPIKSKPSTSASDQISMPEKPIHGAPRTRNRRMALSIKEVKQIAQGLHRNTRQSSDQSDLVGSDTEQLATEVRKPLRAKTPIKLPEKCEMLAEFFNSMESSIQLLRMKGSPPTFSNISSSIQNMTERRFTCYSPNCPSFMLLSKLPHLRKL</sequence>
<dbReference type="OMA" id="FMESMEC"/>
<protein>
    <recommendedName>
        <fullName evidence="2">CDT1 Geminin-binding domain-containing protein</fullName>
    </recommendedName>
</protein>
<dbReference type="Proteomes" id="UP000243459">
    <property type="component" value="Chromosome 1"/>
</dbReference>
<evidence type="ECO:0000313" key="3">
    <source>
        <dbReference type="EMBL" id="ONK80021.1"/>
    </source>
</evidence>
<accession>A0A5P1FTH9</accession>
<dbReference type="InterPro" id="IPR014939">
    <property type="entry name" value="CDT1_Gemini-bd-like"/>
</dbReference>
<feature type="compositionally biased region" description="Basic residues" evidence="1">
    <location>
        <begin position="1"/>
        <end position="10"/>
    </location>
</feature>
<reference evidence="4" key="1">
    <citation type="journal article" date="2017" name="Nat. Commun.">
        <title>The asparagus genome sheds light on the origin and evolution of a young Y chromosome.</title>
        <authorList>
            <person name="Harkess A."/>
            <person name="Zhou J."/>
            <person name="Xu C."/>
            <person name="Bowers J.E."/>
            <person name="Van der Hulst R."/>
            <person name="Ayyampalayam S."/>
            <person name="Mercati F."/>
            <person name="Riccardi P."/>
            <person name="McKain M.R."/>
            <person name="Kakrana A."/>
            <person name="Tang H."/>
            <person name="Ray J."/>
            <person name="Groenendijk J."/>
            <person name="Arikit S."/>
            <person name="Mathioni S.M."/>
            <person name="Nakano M."/>
            <person name="Shan H."/>
            <person name="Telgmann-Rauber A."/>
            <person name="Kanno A."/>
            <person name="Yue Z."/>
            <person name="Chen H."/>
            <person name="Li W."/>
            <person name="Chen Y."/>
            <person name="Xu X."/>
            <person name="Zhang Y."/>
            <person name="Luo S."/>
            <person name="Chen H."/>
            <person name="Gao J."/>
            <person name="Mao Z."/>
            <person name="Pires J.C."/>
            <person name="Luo M."/>
            <person name="Kudrna D."/>
            <person name="Wing R.A."/>
            <person name="Meyers B.C."/>
            <person name="Yi K."/>
            <person name="Kong H."/>
            <person name="Lavrijsen P."/>
            <person name="Sunseri F."/>
            <person name="Falavigna A."/>
            <person name="Ye Y."/>
            <person name="Leebens-Mack J.H."/>
            <person name="Chen G."/>
        </authorList>
    </citation>
    <scope>NUCLEOTIDE SEQUENCE [LARGE SCALE GENOMIC DNA]</scope>
    <source>
        <strain evidence="4">cv. DH0086</strain>
    </source>
</reference>
<feature type="region of interest" description="Disordered" evidence="1">
    <location>
        <begin position="1"/>
        <end position="52"/>
    </location>
</feature>
<dbReference type="Gramene" id="ONK80021">
    <property type="protein sequence ID" value="ONK80021"/>
    <property type="gene ID" value="A4U43_C01F12930"/>
</dbReference>